<proteinExistence type="predicted"/>
<name>A0A0C9MPX3_9FUNG</name>
<dbReference type="PANTHER" id="PTHR47219">
    <property type="entry name" value="RAB GTPASE-ACTIVATING PROTEIN 1-LIKE"/>
    <property type="match status" value="1"/>
</dbReference>
<dbReference type="GO" id="GO:0031267">
    <property type="term" value="F:small GTPase binding"/>
    <property type="evidence" value="ECO:0007669"/>
    <property type="project" value="TreeGrafter"/>
</dbReference>
<gene>
    <name evidence="4" type="ORF">MAM1_0087d04777</name>
</gene>
<dbReference type="Pfam" id="PF00566">
    <property type="entry name" value="RabGAP-TBC"/>
    <property type="match status" value="1"/>
</dbReference>
<dbReference type="InterPro" id="IPR035969">
    <property type="entry name" value="Rab-GAP_TBC_sf"/>
</dbReference>
<feature type="domain" description="Rab-GAP TBC" evidence="3">
    <location>
        <begin position="130"/>
        <end position="313"/>
    </location>
</feature>
<keyword evidence="5" id="KW-1185">Reference proteome</keyword>
<dbReference type="Gene3D" id="1.10.8.270">
    <property type="entry name" value="putative rabgap domain of human tbc1 domain family member 14 like domains"/>
    <property type="match status" value="1"/>
</dbReference>
<dbReference type="SUPFAM" id="SSF47923">
    <property type="entry name" value="Ypt/Rab-GAP domain of gyp1p"/>
    <property type="match status" value="2"/>
</dbReference>
<dbReference type="InterPro" id="IPR000195">
    <property type="entry name" value="Rab-GAP-TBC_dom"/>
</dbReference>
<dbReference type="EMBL" id="DF836376">
    <property type="protein sequence ID" value="GAN05307.1"/>
    <property type="molecule type" value="Genomic_DNA"/>
</dbReference>
<accession>A0A0C9MPX3</accession>
<dbReference type="Gene3D" id="1.10.472.80">
    <property type="entry name" value="Ypt/Rab-GAP domain of gyp1p, domain 3"/>
    <property type="match status" value="1"/>
</dbReference>
<dbReference type="AlphaFoldDB" id="A0A0C9MPX3"/>
<dbReference type="InterPro" id="IPR050302">
    <property type="entry name" value="Rab_GAP_TBC_domain"/>
</dbReference>
<dbReference type="SMART" id="SM00164">
    <property type="entry name" value="TBC"/>
    <property type="match status" value="1"/>
</dbReference>
<dbReference type="STRING" id="91626.A0A0C9MPX3"/>
<sequence>MDSKISGRTFDYNRDMTARSFDTPGIHPTDNDMDQLDSTLSNLLLQSGDYQHSNDKDPLDLRVSDDDIQGVNHAYAVDLCKKRDASHGRQQQQQQQQQQNEIFWLALAHIYPKRDPSFGVLLITKLRAGIQPAHMRGNVWKTLSNANVLHLEPLYRQLKNEPSPYEKLIQRDVSRTFPNSDMFGQESGQRALERVLRAYSLYDAEVGYCQGLAFLVGPLLLHMSEEDAFCVFVQLMETYGLRTLFTLSMDGLHLCLFQFDVLLLEQIPELHAFLNAQGIHPQMYASQWFLTVFAYIFPLPLIFRIYDIMLADGVTETVMRIALALLKKSSRHIVALTEFEDVMDYLSTQLMAPFLNDFDAIIQSSVEYRDIVTRSKLDALHEKYTIIKNNSLKRTQDAMSKQPTDSKPLQRSKGWFGTIKRSKPIKSIKPAAADLQDIQEEQQTKGNETRVLHRQIEDLVSALSHEKKDNAMLRERIQQLIQQQQQIKPIPSRHTYSCSNKPSNKTLTCYCELEKQLTAAKSRINDLEAALQQQQQRSSTLSRSGSINSDRSSFSASSSSTLCSLEPALPPPTYLTSIPLTEKELSLHQQTINKQELMLPSSYYYTRNSMKNNWKVM</sequence>
<organism evidence="4">
    <name type="scientific">Mucor ambiguus</name>
    <dbReference type="NCBI Taxonomy" id="91626"/>
    <lineage>
        <taxon>Eukaryota</taxon>
        <taxon>Fungi</taxon>
        <taxon>Fungi incertae sedis</taxon>
        <taxon>Mucoromycota</taxon>
        <taxon>Mucoromycotina</taxon>
        <taxon>Mucoromycetes</taxon>
        <taxon>Mucorales</taxon>
        <taxon>Mucorineae</taxon>
        <taxon>Mucoraceae</taxon>
        <taxon>Mucor</taxon>
    </lineage>
</organism>
<evidence type="ECO:0000256" key="2">
    <source>
        <dbReference type="SAM" id="MobiDB-lite"/>
    </source>
</evidence>
<reference evidence="4" key="1">
    <citation type="submission" date="2014-09" db="EMBL/GenBank/DDBJ databases">
        <title>Draft genome sequence of an oleaginous Mucoromycotina fungus Mucor ambiguus NBRC6742.</title>
        <authorList>
            <person name="Takeda I."/>
            <person name="Yamane N."/>
            <person name="Morita T."/>
            <person name="Tamano K."/>
            <person name="Machida M."/>
            <person name="Baker S."/>
            <person name="Koike H."/>
        </authorList>
    </citation>
    <scope>NUCLEOTIDE SEQUENCE</scope>
    <source>
        <strain evidence="4">NBRC 6742</strain>
    </source>
</reference>
<dbReference type="FunFam" id="1.10.8.270:FF:000001">
    <property type="entry name" value="TBC1 domain family member 1"/>
    <property type="match status" value="1"/>
</dbReference>
<dbReference type="FunFam" id="1.10.472.80:FF:000027">
    <property type="entry name" value="GTPase activating protein (Evi5)"/>
    <property type="match status" value="1"/>
</dbReference>
<protein>
    <recommendedName>
        <fullName evidence="3">Rab-GAP TBC domain-containing protein</fullName>
    </recommendedName>
</protein>
<evidence type="ECO:0000256" key="1">
    <source>
        <dbReference type="ARBA" id="ARBA00022468"/>
    </source>
</evidence>
<evidence type="ECO:0000313" key="4">
    <source>
        <dbReference type="EMBL" id="GAN05307.1"/>
    </source>
</evidence>
<dbReference type="Proteomes" id="UP000053815">
    <property type="component" value="Unassembled WGS sequence"/>
</dbReference>
<evidence type="ECO:0000259" key="3">
    <source>
        <dbReference type="PROSITE" id="PS50086"/>
    </source>
</evidence>
<keyword evidence="1" id="KW-0343">GTPase activation</keyword>
<evidence type="ECO:0000313" key="5">
    <source>
        <dbReference type="Proteomes" id="UP000053815"/>
    </source>
</evidence>
<dbReference type="PANTHER" id="PTHR47219:SF9">
    <property type="entry name" value="GTPASE ACTIVATING PROTEIN AND CENTROSOME-ASSOCIATED, ISOFORM B"/>
    <property type="match status" value="1"/>
</dbReference>
<dbReference type="PROSITE" id="PS50086">
    <property type="entry name" value="TBC_RABGAP"/>
    <property type="match status" value="1"/>
</dbReference>
<dbReference type="OrthoDB" id="159449at2759"/>
<dbReference type="GO" id="GO:0005096">
    <property type="term" value="F:GTPase activator activity"/>
    <property type="evidence" value="ECO:0007669"/>
    <property type="project" value="UniProtKB-KW"/>
</dbReference>
<feature type="region of interest" description="Disordered" evidence="2">
    <location>
        <begin position="535"/>
        <end position="563"/>
    </location>
</feature>